<sequence>MKVENILQTIGNTPHVKINRLFGDKSEVWMKLERFNPGGSIKDRIGLAMIETAEKEGVLTIKIQ</sequence>
<dbReference type="SUPFAM" id="SSF53686">
    <property type="entry name" value="Tryptophan synthase beta subunit-like PLP-dependent enzymes"/>
    <property type="match status" value="1"/>
</dbReference>
<dbReference type="InterPro" id="IPR050214">
    <property type="entry name" value="Cys_Synth/Cystath_Beta-Synth"/>
</dbReference>
<proteinExistence type="predicted"/>
<name>A0A3B0Y2Z5_9ZZZZ</name>
<dbReference type="InterPro" id="IPR001926">
    <property type="entry name" value="TrpB-like_PALP"/>
</dbReference>
<dbReference type="GO" id="GO:0004124">
    <property type="term" value="F:cysteine synthase activity"/>
    <property type="evidence" value="ECO:0007669"/>
    <property type="project" value="UniProtKB-EC"/>
</dbReference>
<dbReference type="GO" id="GO:0006535">
    <property type="term" value="P:cysteine biosynthetic process from serine"/>
    <property type="evidence" value="ECO:0007669"/>
    <property type="project" value="InterPro"/>
</dbReference>
<dbReference type="EC" id="2.5.1.47" evidence="3"/>
<organism evidence="3">
    <name type="scientific">hydrothermal vent metagenome</name>
    <dbReference type="NCBI Taxonomy" id="652676"/>
    <lineage>
        <taxon>unclassified sequences</taxon>
        <taxon>metagenomes</taxon>
        <taxon>ecological metagenomes</taxon>
    </lineage>
</organism>
<gene>
    <name evidence="3" type="ORF">MNBD_GAMMA09-2304</name>
</gene>
<dbReference type="PROSITE" id="PS00901">
    <property type="entry name" value="CYS_SYNTHASE"/>
    <property type="match status" value="1"/>
</dbReference>
<evidence type="ECO:0000313" key="3">
    <source>
        <dbReference type="EMBL" id="VAW69742.1"/>
    </source>
</evidence>
<feature type="domain" description="Tryptophan synthase beta chain-like PALP" evidence="2">
    <location>
        <begin position="6"/>
        <end position="57"/>
    </location>
</feature>
<reference evidence="3" key="1">
    <citation type="submission" date="2018-06" db="EMBL/GenBank/DDBJ databases">
        <authorList>
            <person name="Zhirakovskaya E."/>
        </authorList>
    </citation>
    <scope>NUCLEOTIDE SEQUENCE</scope>
</reference>
<evidence type="ECO:0000256" key="1">
    <source>
        <dbReference type="ARBA" id="ARBA00001933"/>
    </source>
</evidence>
<dbReference type="InterPro" id="IPR036052">
    <property type="entry name" value="TrpB-like_PALP_sf"/>
</dbReference>
<dbReference type="PANTHER" id="PTHR10314">
    <property type="entry name" value="CYSTATHIONINE BETA-SYNTHASE"/>
    <property type="match status" value="1"/>
</dbReference>
<dbReference type="Pfam" id="PF00291">
    <property type="entry name" value="PALP"/>
    <property type="match status" value="1"/>
</dbReference>
<keyword evidence="3" id="KW-0808">Transferase</keyword>
<dbReference type="InterPro" id="IPR001216">
    <property type="entry name" value="P-phosphate_BS"/>
</dbReference>
<protein>
    <submittedName>
        <fullName evidence="3">Cysteine synthase</fullName>
        <ecNumber evidence="3">2.5.1.47</ecNumber>
    </submittedName>
</protein>
<accession>A0A3B0Y2Z5</accession>
<evidence type="ECO:0000259" key="2">
    <source>
        <dbReference type="Pfam" id="PF00291"/>
    </source>
</evidence>
<comment type="cofactor">
    <cofactor evidence="1">
        <name>pyridoxal 5'-phosphate</name>
        <dbReference type="ChEBI" id="CHEBI:597326"/>
    </cofactor>
</comment>
<dbReference type="Gene3D" id="3.40.50.1100">
    <property type="match status" value="2"/>
</dbReference>
<dbReference type="AlphaFoldDB" id="A0A3B0Y2Z5"/>
<dbReference type="EMBL" id="UOFI01000173">
    <property type="protein sequence ID" value="VAW69742.1"/>
    <property type="molecule type" value="Genomic_DNA"/>
</dbReference>